<sequence>MGVVSDRKMNLVDALGGNFLNFPIVFKSAWKNQKKN</sequence>
<dbReference type="Proteomes" id="UP000478052">
    <property type="component" value="Unassembled WGS sequence"/>
</dbReference>
<keyword evidence="2" id="KW-1185">Reference proteome</keyword>
<evidence type="ECO:0000313" key="2">
    <source>
        <dbReference type="Proteomes" id="UP000478052"/>
    </source>
</evidence>
<protein>
    <submittedName>
        <fullName evidence="1">Uncharacterized protein</fullName>
    </submittedName>
</protein>
<comment type="caution">
    <text evidence="1">The sequence shown here is derived from an EMBL/GenBank/DDBJ whole genome shotgun (WGS) entry which is preliminary data.</text>
</comment>
<gene>
    <name evidence="1" type="ORF">FWK35_00036584</name>
</gene>
<name>A0A6G0YLR7_APHCR</name>
<dbReference type="EMBL" id="VUJU01003403">
    <property type="protein sequence ID" value="KAF0758020.1"/>
    <property type="molecule type" value="Genomic_DNA"/>
</dbReference>
<reference evidence="1 2" key="1">
    <citation type="submission" date="2019-08" db="EMBL/GenBank/DDBJ databases">
        <title>Whole genome of Aphis craccivora.</title>
        <authorList>
            <person name="Voronova N.V."/>
            <person name="Shulinski R.S."/>
            <person name="Bandarenka Y.V."/>
            <person name="Zhorov D.G."/>
            <person name="Warner D."/>
        </authorList>
    </citation>
    <scope>NUCLEOTIDE SEQUENCE [LARGE SCALE GENOMIC DNA]</scope>
    <source>
        <strain evidence="1">180601</strain>
        <tissue evidence="1">Whole Body</tissue>
    </source>
</reference>
<organism evidence="1 2">
    <name type="scientific">Aphis craccivora</name>
    <name type="common">Cowpea aphid</name>
    <dbReference type="NCBI Taxonomy" id="307492"/>
    <lineage>
        <taxon>Eukaryota</taxon>
        <taxon>Metazoa</taxon>
        <taxon>Ecdysozoa</taxon>
        <taxon>Arthropoda</taxon>
        <taxon>Hexapoda</taxon>
        <taxon>Insecta</taxon>
        <taxon>Pterygota</taxon>
        <taxon>Neoptera</taxon>
        <taxon>Paraneoptera</taxon>
        <taxon>Hemiptera</taxon>
        <taxon>Sternorrhyncha</taxon>
        <taxon>Aphidomorpha</taxon>
        <taxon>Aphidoidea</taxon>
        <taxon>Aphididae</taxon>
        <taxon>Aphidini</taxon>
        <taxon>Aphis</taxon>
        <taxon>Aphis</taxon>
    </lineage>
</organism>
<evidence type="ECO:0000313" key="1">
    <source>
        <dbReference type="EMBL" id="KAF0758020.1"/>
    </source>
</evidence>
<accession>A0A6G0YLR7</accession>
<proteinExistence type="predicted"/>
<dbReference type="AlphaFoldDB" id="A0A6G0YLR7"/>